<evidence type="ECO:0000259" key="6">
    <source>
        <dbReference type="Pfam" id="PF03976"/>
    </source>
</evidence>
<evidence type="ECO:0000256" key="5">
    <source>
        <dbReference type="SAM" id="MobiDB-lite"/>
    </source>
</evidence>
<reference evidence="7 8" key="1">
    <citation type="submission" date="2019-02" db="EMBL/GenBank/DDBJ databases">
        <title>Deep-cultivation of Planctomycetes and their phenomic and genomic characterization uncovers novel biology.</title>
        <authorList>
            <person name="Wiegand S."/>
            <person name="Jogler M."/>
            <person name="Boedeker C."/>
            <person name="Pinto D."/>
            <person name="Vollmers J."/>
            <person name="Rivas-Marin E."/>
            <person name="Kohn T."/>
            <person name="Peeters S.H."/>
            <person name="Heuer A."/>
            <person name="Rast P."/>
            <person name="Oberbeckmann S."/>
            <person name="Bunk B."/>
            <person name="Jeske O."/>
            <person name="Meyerdierks A."/>
            <person name="Storesund J.E."/>
            <person name="Kallscheuer N."/>
            <person name="Luecker S."/>
            <person name="Lage O.M."/>
            <person name="Pohl T."/>
            <person name="Merkel B.J."/>
            <person name="Hornburger P."/>
            <person name="Mueller R.-W."/>
            <person name="Bruemmer F."/>
            <person name="Labrenz M."/>
            <person name="Spormann A.M."/>
            <person name="Op den Camp H."/>
            <person name="Overmann J."/>
            <person name="Amann R."/>
            <person name="Jetten M.S.M."/>
            <person name="Mascher T."/>
            <person name="Medema M.H."/>
            <person name="Devos D.P."/>
            <person name="Kaster A.-K."/>
            <person name="Ovreas L."/>
            <person name="Rohde M."/>
            <person name="Galperin M.Y."/>
            <person name="Jogler C."/>
        </authorList>
    </citation>
    <scope>NUCLEOTIDE SEQUENCE [LARGE SCALE GENOMIC DNA]</scope>
    <source>
        <strain evidence="7 8">Pla110</strain>
    </source>
</reference>
<proteinExistence type="inferred from homology"/>
<comment type="function">
    <text evidence="4">Uses inorganic polyphosphate (polyP) as a donor to convert GDP to GTP or ADP to ATP.</text>
</comment>
<evidence type="ECO:0000256" key="1">
    <source>
        <dbReference type="ARBA" id="ARBA00009924"/>
    </source>
</evidence>
<dbReference type="KEGG" id="plon:Pla110_00290"/>
<dbReference type="InterPro" id="IPR027417">
    <property type="entry name" value="P-loop_NTPase"/>
</dbReference>
<evidence type="ECO:0000256" key="4">
    <source>
        <dbReference type="RuleBase" id="RU369062"/>
    </source>
</evidence>
<evidence type="ECO:0000256" key="3">
    <source>
        <dbReference type="ARBA" id="ARBA00022777"/>
    </source>
</evidence>
<keyword evidence="2 4" id="KW-0808">Transferase</keyword>
<dbReference type="EC" id="2.7.4.-" evidence="4"/>
<dbReference type="InterPro" id="IPR022486">
    <property type="entry name" value="PPK2_PA0141"/>
</dbReference>
<dbReference type="GO" id="GO:0008976">
    <property type="term" value="F:polyphosphate kinase activity"/>
    <property type="evidence" value="ECO:0007669"/>
    <property type="project" value="UniProtKB-UniRule"/>
</dbReference>
<sequence>MSSFLQGGTDSASLSVYDEYSLERKLARAQEAKTQIMAKSRKRKSKKNQDNDFDQTVVEEKKSDSKPASSNGKPRPVNLGDVTPGRTERGIAQAEINKKVDAAQEAKIAAVQDVISGVPPHDPETLAKVLQAILEGSSPDDVEFLRAALIHQTDGSGGPPMPDETLSPQWREGGYPYKHLMSRKNYEKQKYKLQVELLKLQSWVKKTDQKLVLLFEGRDAAGKGGTIKRFMEHLNPRGARVVALNKPTDTEKGQWYLQRYVQHLPTNGEIVLMDRSWYNRAGVERVMGFCTDEEYQEFMRQAPEFEHNLTRSGIHLIKLWFSVSRKEQRRRFKNREIHPLKQWKLSPIDIESLDKWDEYTEAKEAMFFYTDTAEAPWTVVKSDCKKRARLNAMRHVLHQFDYDGKNSDTIGHIDPLLVGRAHLVHAQRPEQRSIL</sequence>
<dbReference type="PANTHER" id="PTHR34383">
    <property type="entry name" value="POLYPHOSPHATE:AMP PHOSPHOTRANSFERASE-RELATED"/>
    <property type="match status" value="1"/>
</dbReference>
<accession>A0A518CGH2</accession>
<evidence type="ECO:0000313" key="7">
    <source>
        <dbReference type="EMBL" id="QDU78328.1"/>
    </source>
</evidence>
<protein>
    <recommendedName>
        <fullName evidence="4">ADP/GDP-polyphosphate phosphotransferase</fullName>
        <ecNumber evidence="4">2.7.4.-</ecNumber>
    </recommendedName>
    <alternativeName>
        <fullName evidence="4">Polyphosphate kinase PPK2</fullName>
    </alternativeName>
</protein>
<dbReference type="Gene3D" id="3.40.50.300">
    <property type="entry name" value="P-loop containing nucleotide triphosphate hydrolases"/>
    <property type="match status" value="1"/>
</dbReference>
<dbReference type="Pfam" id="PF03976">
    <property type="entry name" value="PPK2"/>
    <property type="match status" value="1"/>
</dbReference>
<dbReference type="AlphaFoldDB" id="A0A518CGH2"/>
<keyword evidence="8" id="KW-1185">Reference proteome</keyword>
<dbReference type="Proteomes" id="UP000317178">
    <property type="component" value="Chromosome"/>
</dbReference>
<dbReference type="GO" id="GO:0006793">
    <property type="term" value="P:phosphorus metabolic process"/>
    <property type="evidence" value="ECO:0007669"/>
    <property type="project" value="InterPro"/>
</dbReference>
<evidence type="ECO:0000313" key="8">
    <source>
        <dbReference type="Proteomes" id="UP000317178"/>
    </source>
</evidence>
<dbReference type="InterPro" id="IPR022488">
    <property type="entry name" value="PPK2-related"/>
</dbReference>
<gene>
    <name evidence="7" type="ORF">Pla110_00290</name>
</gene>
<keyword evidence="3 4" id="KW-0418">Kinase</keyword>
<comment type="similarity">
    <text evidence="1 4">Belongs to the polyphosphate kinase 2 (PPK2) family. Class I subfamily.</text>
</comment>
<name>A0A518CGH2_9PLAN</name>
<organism evidence="7 8">
    <name type="scientific">Polystyrenella longa</name>
    <dbReference type="NCBI Taxonomy" id="2528007"/>
    <lineage>
        <taxon>Bacteria</taxon>
        <taxon>Pseudomonadati</taxon>
        <taxon>Planctomycetota</taxon>
        <taxon>Planctomycetia</taxon>
        <taxon>Planctomycetales</taxon>
        <taxon>Planctomycetaceae</taxon>
        <taxon>Polystyrenella</taxon>
    </lineage>
</organism>
<comment type="subunit">
    <text evidence="4">Homotetramer.</text>
</comment>
<feature type="domain" description="Polyphosphate kinase-2-related" evidence="6">
    <location>
        <begin position="182"/>
        <end position="406"/>
    </location>
</feature>
<dbReference type="SUPFAM" id="SSF52540">
    <property type="entry name" value="P-loop containing nucleoside triphosphate hydrolases"/>
    <property type="match status" value="1"/>
</dbReference>
<evidence type="ECO:0000256" key="2">
    <source>
        <dbReference type="ARBA" id="ARBA00022679"/>
    </source>
</evidence>
<dbReference type="PANTHER" id="PTHR34383:SF1">
    <property type="entry name" value="ADP-POLYPHOSPHATE PHOSPHOTRANSFERASE"/>
    <property type="match status" value="1"/>
</dbReference>
<feature type="region of interest" description="Disordered" evidence="5">
    <location>
        <begin position="32"/>
        <end position="87"/>
    </location>
</feature>
<dbReference type="EMBL" id="CP036281">
    <property type="protein sequence ID" value="QDU78328.1"/>
    <property type="molecule type" value="Genomic_DNA"/>
</dbReference>
<dbReference type="NCBIfam" id="TIGR03707">
    <property type="entry name" value="PPK2_P_aer"/>
    <property type="match status" value="1"/>
</dbReference>